<evidence type="ECO:0000313" key="11">
    <source>
        <dbReference type="Proteomes" id="UP000010847"/>
    </source>
</evidence>
<dbReference type="Gene3D" id="1.10.599.10">
    <property type="entry name" value="Aldehyde Ferredoxin Oxidoreductase Protein, subunit A, domain 3"/>
    <property type="match status" value="1"/>
</dbReference>
<comment type="similarity">
    <text evidence="2">Belongs to the AOR/FOR family.</text>
</comment>
<evidence type="ECO:0000259" key="9">
    <source>
        <dbReference type="SMART" id="SM00790"/>
    </source>
</evidence>
<sequence length="601" mass="65311">MGGYTGKILRINLTDRTSNTETLNLEMAKKYLGGRGLAGKMYTDEVATDVDPFSPDNKLFIATGALTGTNAPTSGRFMVVTKSPLNSTLASSNSGGFWGPQLKFAGYDMLILEGAASTPVYISIKDDQVEIKEADHLWGKDVYETSALLKQEFGDDQAKVLTIGPAGEKLSYMAAVMNDLYRAAGRNGVGAVMGSKKVKGIIVRGTGKVENADPEGMKAVLTDVLKKIRENGVTGQGLPTYGSAILVNIINENGVYPVNNFQESYDEDADKISGETMTDKHLIKKHPCYRCPIACGRYCKWDEGEGEGEGAGPEYETVWVFGSDCGIHDYDAIHQANDLCNKYGLDTISVGGTIAAGMELFQRGYIKPEELGGTPLEFGNVAGMVEWVRKIAFAEGLGAKMALGSYRFAESYGAPELSMSVKKQELPAYDPRGVQGQGLAYATNNRGGCHVRAYMISPEILGLPEKIDRFAIEGKAAWAKIFQDLTGVIDSIGLCLFSSFALGLSEYTQLVNAVTGFGYSEEELLQCGERIWNNERLHNLRVGYTKADDSLPKRLLDDPIVDGPSKGQVNRLEELLPEYYSVRGWDEEGVPTPEHLSALNM</sequence>
<dbReference type="Gene3D" id="1.10.569.10">
    <property type="entry name" value="Aldehyde Ferredoxin Oxidoreductase Protein, subunit A, domain 2"/>
    <property type="match status" value="1"/>
</dbReference>
<evidence type="ECO:0000256" key="4">
    <source>
        <dbReference type="ARBA" id="ARBA00022723"/>
    </source>
</evidence>
<dbReference type="InterPro" id="IPR013983">
    <property type="entry name" value="Ald_Fedxn_OxRdtase_N"/>
</dbReference>
<dbReference type="InterPro" id="IPR013984">
    <property type="entry name" value="Ald_Fedxn_OxRdtase_dom2"/>
</dbReference>
<dbReference type="GO" id="GO:0051539">
    <property type="term" value="F:4 iron, 4 sulfur cluster binding"/>
    <property type="evidence" value="ECO:0007669"/>
    <property type="project" value="UniProtKB-KW"/>
</dbReference>
<name>W0E4Q5_9FIRM</name>
<dbReference type="GO" id="GO:0046872">
    <property type="term" value="F:metal ion binding"/>
    <property type="evidence" value="ECO:0007669"/>
    <property type="project" value="UniProtKB-KW"/>
</dbReference>
<dbReference type="GO" id="GO:0016625">
    <property type="term" value="F:oxidoreductase activity, acting on the aldehyde or oxo group of donors, iron-sulfur protein as acceptor"/>
    <property type="evidence" value="ECO:0007669"/>
    <property type="project" value="InterPro"/>
</dbReference>
<keyword evidence="7" id="KW-0411">Iron-sulfur</keyword>
<feature type="domain" description="Aldehyde ferredoxin oxidoreductase N-terminal" evidence="9">
    <location>
        <begin position="4"/>
        <end position="207"/>
    </location>
</feature>
<dbReference type="Pfam" id="PF01314">
    <property type="entry name" value="AFOR_C"/>
    <property type="match status" value="1"/>
</dbReference>
<evidence type="ECO:0000313" key="10">
    <source>
        <dbReference type="EMBL" id="AHF05840.1"/>
    </source>
</evidence>
<evidence type="ECO:0000256" key="7">
    <source>
        <dbReference type="ARBA" id="ARBA00023014"/>
    </source>
</evidence>
<reference evidence="10 11" key="1">
    <citation type="submission" date="2013-12" db="EMBL/GenBank/DDBJ databases">
        <authorList>
            <consortium name="DOE Joint Genome Institute"/>
            <person name="Smidt H."/>
            <person name="Huntemann M."/>
            <person name="Han J."/>
            <person name="Chen A."/>
            <person name="Kyrpides N."/>
            <person name="Mavromatis K."/>
            <person name="Markowitz V."/>
            <person name="Palaniappan K."/>
            <person name="Ivanova N."/>
            <person name="Schaumberg A."/>
            <person name="Pati A."/>
            <person name="Liolios K."/>
            <person name="Nordberg H.P."/>
            <person name="Cantor M.N."/>
            <person name="Hua S.X."/>
            <person name="Woyke T."/>
        </authorList>
    </citation>
    <scope>NUCLEOTIDE SEQUENCE [LARGE SCALE GENOMIC DNA]</scope>
    <source>
        <strain evidence="11">DSM 15288</strain>
    </source>
</reference>
<keyword evidence="6" id="KW-0408">Iron</keyword>
<evidence type="ECO:0000256" key="5">
    <source>
        <dbReference type="ARBA" id="ARBA00023002"/>
    </source>
</evidence>
<dbReference type="PANTHER" id="PTHR30038">
    <property type="entry name" value="ALDEHYDE FERREDOXIN OXIDOREDUCTASE"/>
    <property type="match status" value="1"/>
</dbReference>
<dbReference type="EMBL" id="CP007032">
    <property type="protein sequence ID" value="AHF05840.1"/>
    <property type="molecule type" value="Genomic_DNA"/>
</dbReference>
<dbReference type="InterPro" id="IPR036021">
    <property type="entry name" value="Tungsten_al_ferr_oxy-like_C"/>
</dbReference>
<dbReference type="Pfam" id="PF02730">
    <property type="entry name" value="AFOR_N"/>
    <property type="match status" value="1"/>
</dbReference>
<dbReference type="eggNOG" id="COG2414">
    <property type="taxonomic scope" value="Bacteria"/>
</dbReference>
<dbReference type="GO" id="GO:0009055">
    <property type="term" value="F:electron transfer activity"/>
    <property type="evidence" value="ECO:0007669"/>
    <property type="project" value="InterPro"/>
</dbReference>
<comment type="cofactor">
    <cofactor evidence="1">
        <name>[4Fe-4S] cluster</name>
        <dbReference type="ChEBI" id="CHEBI:49883"/>
    </cofactor>
</comment>
<dbReference type="Gene3D" id="3.60.9.10">
    <property type="entry name" value="Aldehyde ferredoxin oxidoreductase, N-terminal domain"/>
    <property type="match status" value="1"/>
</dbReference>
<dbReference type="SMART" id="SM00790">
    <property type="entry name" value="AFOR_N"/>
    <property type="match status" value="1"/>
</dbReference>
<dbReference type="RefSeq" id="WP_006716278.1">
    <property type="nucleotide sequence ID" value="NZ_CP007032.1"/>
</dbReference>
<dbReference type="SUPFAM" id="SSF48310">
    <property type="entry name" value="Aldehyde ferredoxin oxidoreductase, C-terminal domains"/>
    <property type="match status" value="1"/>
</dbReference>
<proteinExistence type="inferred from homology"/>
<evidence type="ECO:0000256" key="3">
    <source>
        <dbReference type="ARBA" id="ARBA00022485"/>
    </source>
</evidence>
<dbReference type="STRING" id="871968.DESME_01150"/>
<evidence type="ECO:0000256" key="8">
    <source>
        <dbReference type="ARBA" id="ARBA00049934"/>
    </source>
</evidence>
<keyword evidence="4" id="KW-0479">Metal-binding</keyword>
<dbReference type="InterPro" id="IPR051919">
    <property type="entry name" value="W-dependent_AOR"/>
</dbReference>
<evidence type="ECO:0000256" key="6">
    <source>
        <dbReference type="ARBA" id="ARBA00023004"/>
    </source>
</evidence>
<accession>W0E4Q5</accession>
<dbReference type="InterPro" id="IPR013985">
    <property type="entry name" value="Ald_Fedxn_OxRdtase_dom3"/>
</dbReference>
<comment type="cofactor">
    <cofactor evidence="8">
        <name>tungstopterin</name>
        <dbReference type="ChEBI" id="CHEBI:30402"/>
    </cofactor>
</comment>
<dbReference type="KEGG" id="dmt:DESME_01150"/>
<dbReference type="AlphaFoldDB" id="W0E4Q5"/>
<dbReference type="OrthoDB" id="9763894at2"/>
<evidence type="ECO:0000256" key="1">
    <source>
        <dbReference type="ARBA" id="ARBA00001966"/>
    </source>
</evidence>
<organism evidence="10 11">
    <name type="scientific">Desulfitobacterium metallireducens DSM 15288</name>
    <dbReference type="NCBI Taxonomy" id="871968"/>
    <lineage>
        <taxon>Bacteria</taxon>
        <taxon>Bacillati</taxon>
        <taxon>Bacillota</taxon>
        <taxon>Clostridia</taxon>
        <taxon>Eubacteriales</taxon>
        <taxon>Desulfitobacteriaceae</taxon>
        <taxon>Desulfitobacterium</taxon>
    </lineage>
</organism>
<evidence type="ECO:0000256" key="2">
    <source>
        <dbReference type="ARBA" id="ARBA00011032"/>
    </source>
</evidence>
<dbReference type="SUPFAM" id="SSF56228">
    <property type="entry name" value="Aldehyde ferredoxin oxidoreductase, N-terminal domain"/>
    <property type="match status" value="1"/>
</dbReference>
<dbReference type="InterPro" id="IPR036503">
    <property type="entry name" value="Ald_Fedxn_OxRdtase_N_sf"/>
</dbReference>
<dbReference type="InterPro" id="IPR001203">
    <property type="entry name" value="OxRdtase_Ald_Fedxn_C"/>
</dbReference>
<protein>
    <submittedName>
        <fullName evidence="10">Aldehyde ferredoxin oxidoreductase</fullName>
    </submittedName>
</protein>
<dbReference type="PANTHER" id="PTHR30038:SF0">
    <property type="entry name" value="TUNGSTEN-CONTAINING ALDEHYDE FERREDOXIN OXIDOREDUCTASE"/>
    <property type="match status" value="1"/>
</dbReference>
<keyword evidence="5" id="KW-0560">Oxidoreductase</keyword>
<keyword evidence="11" id="KW-1185">Reference proteome</keyword>
<keyword evidence="3" id="KW-0004">4Fe-4S</keyword>
<gene>
    <name evidence="10" type="ORF">DESME_01150</name>
</gene>
<dbReference type="HOGENOM" id="CLU_020364_1_0_9"/>
<dbReference type="Proteomes" id="UP000010847">
    <property type="component" value="Chromosome"/>
</dbReference>